<evidence type="ECO:0000313" key="9">
    <source>
        <dbReference type="Proteomes" id="UP001519460"/>
    </source>
</evidence>
<proteinExistence type="predicted"/>
<name>A0ABD0M5E4_9CAEN</name>
<keyword evidence="5" id="KW-0221">Differentiation</keyword>
<evidence type="ECO:0000256" key="7">
    <source>
        <dbReference type="SAM" id="MobiDB-lite"/>
    </source>
</evidence>
<dbReference type="PANTHER" id="PTHR17005">
    <property type="entry name" value="MALE-ENHANCED ANTIGEN-1"/>
    <property type="match status" value="1"/>
</dbReference>
<comment type="caution">
    <text evidence="8">The sequence shown here is derived from an EMBL/GenBank/DDBJ whole genome shotgun (WGS) entry which is preliminary data.</text>
</comment>
<dbReference type="EMBL" id="JACVVK020000005">
    <property type="protein sequence ID" value="KAK7506993.1"/>
    <property type="molecule type" value="Genomic_DNA"/>
</dbReference>
<keyword evidence="6" id="KW-0744">Spermatogenesis</keyword>
<dbReference type="AlphaFoldDB" id="A0ABD0M5E4"/>
<evidence type="ECO:0000256" key="5">
    <source>
        <dbReference type="ARBA" id="ARBA00022782"/>
    </source>
</evidence>
<sequence length="237" mass="25524">MSPIPDENQDNPSDYDPDKDPEELETPDIIPPVGDESSSEGEDDSDMEAEGANDGYMPLPQEPEEDGGGGDSVMPPLPQSVEASIHSDESMTEVRGAGVDISESVAQGNVHPAFMANYPDNKVPVHLQMPDRPRDSKQEALWNQPRQENERLQLDSAQVSKVKSAMAGFKLPTANIPDWARQVSEDQWKQQLFSRLGPAQNTSSITPSDSSGSATGPPQKSDSPADGDSAGNVQENQ</sequence>
<evidence type="ECO:0000256" key="4">
    <source>
        <dbReference type="ARBA" id="ARBA00022553"/>
    </source>
</evidence>
<evidence type="ECO:0000256" key="6">
    <source>
        <dbReference type="ARBA" id="ARBA00022871"/>
    </source>
</evidence>
<evidence type="ECO:0000256" key="3">
    <source>
        <dbReference type="ARBA" id="ARBA00022473"/>
    </source>
</evidence>
<gene>
    <name evidence="8" type="ORF">BaRGS_00001844</name>
</gene>
<reference evidence="8 9" key="1">
    <citation type="journal article" date="2023" name="Sci. Data">
        <title>Genome assembly of the Korean intertidal mud-creeper Batillaria attramentaria.</title>
        <authorList>
            <person name="Patra A.K."/>
            <person name="Ho P.T."/>
            <person name="Jun S."/>
            <person name="Lee S.J."/>
            <person name="Kim Y."/>
            <person name="Won Y.J."/>
        </authorList>
    </citation>
    <scope>NUCLEOTIDE SEQUENCE [LARGE SCALE GENOMIC DNA]</scope>
    <source>
        <strain evidence="8">Wonlab-2016</strain>
    </source>
</reference>
<feature type="compositionally biased region" description="Low complexity" evidence="7">
    <location>
        <begin position="202"/>
        <end position="215"/>
    </location>
</feature>
<feature type="region of interest" description="Disordered" evidence="7">
    <location>
        <begin position="190"/>
        <end position="237"/>
    </location>
</feature>
<dbReference type="Pfam" id="PF06910">
    <property type="entry name" value="MEA1"/>
    <property type="match status" value="1"/>
</dbReference>
<comment type="function">
    <text evidence="1">May play an important role in spermatogenesis and/or testis development.</text>
</comment>
<feature type="region of interest" description="Disordered" evidence="7">
    <location>
        <begin position="1"/>
        <end position="159"/>
    </location>
</feature>
<dbReference type="Proteomes" id="UP001519460">
    <property type="component" value="Unassembled WGS sequence"/>
</dbReference>
<evidence type="ECO:0000256" key="1">
    <source>
        <dbReference type="ARBA" id="ARBA00002540"/>
    </source>
</evidence>
<evidence type="ECO:0000256" key="2">
    <source>
        <dbReference type="ARBA" id="ARBA00022245"/>
    </source>
</evidence>
<dbReference type="GO" id="GO:0007283">
    <property type="term" value="P:spermatogenesis"/>
    <property type="evidence" value="ECO:0007669"/>
    <property type="project" value="UniProtKB-KW"/>
</dbReference>
<feature type="compositionally biased region" description="Basic and acidic residues" evidence="7">
    <location>
        <begin position="129"/>
        <end position="138"/>
    </location>
</feature>
<keyword evidence="3" id="KW-0217">Developmental protein</keyword>
<organism evidence="8 9">
    <name type="scientific">Batillaria attramentaria</name>
    <dbReference type="NCBI Taxonomy" id="370345"/>
    <lineage>
        <taxon>Eukaryota</taxon>
        <taxon>Metazoa</taxon>
        <taxon>Spiralia</taxon>
        <taxon>Lophotrochozoa</taxon>
        <taxon>Mollusca</taxon>
        <taxon>Gastropoda</taxon>
        <taxon>Caenogastropoda</taxon>
        <taxon>Sorbeoconcha</taxon>
        <taxon>Cerithioidea</taxon>
        <taxon>Batillariidae</taxon>
        <taxon>Batillaria</taxon>
    </lineage>
</organism>
<keyword evidence="4" id="KW-0597">Phosphoprotein</keyword>
<dbReference type="GO" id="GO:0030154">
    <property type="term" value="P:cell differentiation"/>
    <property type="evidence" value="ECO:0007669"/>
    <property type="project" value="UniProtKB-KW"/>
</dbReference>
<feature type="compositionally biased region" description="Acidic residues" evidence="7">
    <location>
        <begin position="7"/>
        <end position="26"/>
    </location>
</feature>
<feature type="compositionally biased region" description="Acidic residues" evidence="7">
    <location>
        <begin position="37"/>
        <end position="51"/>
    </location>
</feature>
<dbReference type="InterPro" id="IPR009685">
    <property type="entry name" value="MEA1"/>
</dbReference>
<protein>
    <recommendedName>
        <fullName evidence="2">Male-enhanced antigen 1</fullName>
    </recommendedName>
</protein>
<accession>A0ABD0M5E4</accession>
<evidence type="ECO:0000313" key="8">
    <source>
        <dbReference type="EMBL" id="KAK7506993.1"/>
    </source>
</evidence>
<keyword evidence="9" id="KW-1185">Reference proteome</keyword>